<feature type="chain" id="PRO_5043643457" description="Cytochrome P450" evidence="15">
    <location>
        <begin position="17"/>
        <end position="508"/>
    </location>
</feature>
<evidence type="ECO:0000256" key="10">
    <source>
        <dbReference type="ARBA" id="ARBA00023004"/>
    </source>
</evidence>
<comment type="subcellular location">
    <subcellularLocation>
        <location evidence="3">Endoplasmic reticulum membrane</location>
        <topology evidence="3">Peripheral membrane protein</topology>
    </subcellularLocation>
    <subcellularLocation>
        <location evidence="2">Microsome membrane</location>
        <topology evidence="2">Peripheral membrane protein</topology>
    </subcellularLocation>
</comment>
<evidence type="ECO:0000256" key="1">
    <source>
        <dbReference type="ARBA" id="ARBA00001971"/>
    </source>
</evidence>
<evidence type="ECO:0000313" key="17">
    <source>
        <dbReference type="Proteomes" id="UP001430953"/>
    </source>
</evidence>
<dbReference type="PRINTS" id="PR00463">
    <property type="entry name" value="EP450I"/>
</dbReference>
<keyword evidence="10 13" id="KW-0408">Iron</keyword>
<keyword evidence="12" id="KW-0472">Membrane</keyword>
<dbReference type="Gene3D" id="1.10.630.10">
    <property type="entry name" value="Cytochrome P450"/>
    <property type="match status" value="1"/>
</dbReference>
<keyword evidence="5 13" id="KW-0349">Heme</keyword>
<dbReference type="GO" id="GO:0004497">
    <property type="term" value="F:monooxygenase activity"/>
    <property type="evidence" value="ECO:0007669"/>
    <property type="project" value="UniProtKB-KW"/>
</dbReference>
<feature type="binding site" description="axial binding residue" evidence="13">
    <location>
        <position position="451"/>
    </location>
    <ligand>
        <name>heme</name>
        <dbReference type="ChEBI" id="CHEBI:30413"/>
    </ligand>
    <ligandPart>
        <name>Fe</name>
        <dbReference type="ChEBI" id="CHEBI:18248"/>
    </ligandPart>
</feature>
<proteinExistence type="inferred from homology"/>
<evidence type="ECO:0000256" key="11">
    <source>
        <dbReference type="ARBA" id="ARBA00023033"/>
    </source>
</evidence>
<name>A0AAW2EUU0_9HYME</name>
<dbReference type="PANTHER" id="PTHR24292:SF54">
    <property type="entry name" value="CYP9F3-RELATED"/>
    <property type="match status" value="1"/>
</dbReference>
<reference evidence="16 17" key="1">
    <citation type="submission" date="2023-03" db="EMBL/GenBank/DDBJ databases">
        <title>High recombination rates correlate with genetic variation in Cardiocondyla obscurior ants.</title>
        <authorList>
            <person name="Errbii M."/>
        </authorList>
    </citation>
    <scope>NUCLEOTIDE SEQUENCE [LARGE SCALE GENOMIC DNA]</scope>
    <source>
        <strain evidence="16">Alpha-2009</strain>
        <tissue evidence="16">Whole body</tissue>
    </source>
</reference>
<dbReference type="InterPro" id="IPR050476">
    <property type="entry name" value="Insect_CytP450_Detox"/>
</dbReference>
<evidence type="ECO:0000256" key="3">
    <source>
        <dbReference type="ARBA" id="ARBA00004406"/>
    </source>
</evidence>
<evidence type="ECO:0000313" key="16">
    <source>
        <dbReference type="EMBL" id="KAL0107514.1"/>
    </source>
</evidence>
<gene>
    <name evidence="16" type="ORF">PUN28_014676</name>
</gene>
<dbReference type="SUPFAM" id="SSF48264">
    <property type="entry name" value="Cytochrome P450"/>
    <property type="match status" value="1"/>
</dbReference>
<keyword evidence="6 13" id="KW-0479">Metal-binding</keyword>
<comment type="caution">
    <text evidence="16">The sequence shown here is derived from an EMBL/GenBank/DDBJ whole genome shotgun (WGS) entry which is preliminary data.</text>
</comment>
<dbReference type="PANTHER" id="PTHR24292">
    <property type="entry name" value="CYTOCHROME P450"/>
    <property type="match status" value="1"/>
</dbReference>
<comment type="similarity">
    <text evidence="4 14">Belongs to the cytochrome P450 family.</text>
</comment>
<dbReference type="InterPro" id="IPR017972">
    <property type="entry name" value="Cyt_P450_CS"/>
</dbReference>
<organism evidence="16 17">
    <name type="scientific">Cardiocondyla obscurior</name>
    <dbReference type="NCBI Taxonomy" id="286306"/>
    <lineage>
        <taxon>Eukaryota</taxon>
        <taxon>Metazoa</taxon>
        <taxon>Ecdysozoa</taxon>
        <taxon>Arthropoda</taxon>
        <taxon>Hexapoda</taxon>
        <taxon>Insecta</taxon>
        <taxon>Pterygota</taxon>
        <taxon>Neoptera</taxon>
        <taxon>Endopterygota</taxon>
        <taxon>Hymenoptera</taxon>
        <taxon>Apocrita</taxon>
        <taxon>Aculeata</taxon>
        <taxon>Formicoidea</taxon>
        <taxon>Formicidae</taxon>
        <taxon>Myrmicinae</taxon>
        <taxon>Cardiocondyla</taxon>
    </lineage>
</organism>
<comment type="cofactor">
    <cofactor evidence="1 13">
        <name>heme</name>
        <dbReference type="ChEBI" id="CHEBI:30413"/>
    </cofactor>
</comment>
<dbReference type="InterPro" id="IPR001128">
    <property type="entry name" value="Cyt_P450"/>
</dbReference>
<keyword evidence="9 14" id="KW-0560">Oxidoreductase</keyword>
<dbReference type="CDD" id="cd11056">
    <property type="entry name" value="CYP6-like"/>
    <property type="match status" value="1"/>
</dbReference>
<dbReference type="Proteomes" id="UP001430953">
    <property type="component" value="Unassembled WGS sequence"/>
</dbReference>
<evidence type="ECO:0000256" key="13">
    <source>
        <dbReference type="PIRSR" id="PIRSR602401-1"/>
    </source>
</evidence>
<evidence type="ECO:0000256" key="7">
    <source>
        <dbReference type="ARBA" id="ARBA00022824"/>
    </source>
</evidence>
<dbReference type="Pfam" id="PF00067">
    <property type="entry name" value="p450"/>
    <property type="match status" value="1"/>
</dbReference>
<dbReference type="PROSITE" id="PS00086">
    <property type="entry name" value="CYTOCHROME_P450"/>
    <property type="match status" value="1"/>
</dbReference>
<dbReference type="GO" id="GO:0020037">
    <property type="term" value="F:heme binding"/>
    <property type="evidence" value="ECO:0007669"/>
    <property type="project" value="InterPro"/>
</dbReference>
<evidence type="ECO:0000256" key="8">
    <source>
        <dbReference type="ARBA" id="ARBA00022848"/>
    </source>
</evidence>
<dbReference type="EMBL" id="JADYXP020000016">
    <property type="protein sequence ID" value="KAL0107514.1"/>
    <property type="molecule type" value="Genomic_DNA"/>
</dbReference>
<keyword evidence="8" id="KW-0492">Microsome</keyword>
<accession>A0AAW2EUU0</accession>
<keyword evidence="17" id="KW-1185">Reference proteome</keyword>
<dbReference type="AlphaFoldDB" id="A0AAW2EUU0"/>
<dbReference type="GO" id="GO:0005506">
    <property type="term" value="F:iron ion binding"/>
    <property type="evidence" value="ECO:0007669"/>
    <property type="project" value="InterPro"/>
</dbReference>
<keyword evidence="11 14" id="KW-0503">Monooxygenase</keyword>
<dbReference type="FunFam" id="1.10.630.10:FF:000042">
    <property type="entry name" value="Cytochrome P450"/>
    <property type="match status" value="1"/>
</dbReference>
<evidence type="ECO:0000256" key="9">
    <source>
        <dbReference type="ARBA" id="ARBA00023002"/>
    </source>
</evidence>
<evidence type="ECO:0000256" key="12">
    <source>
        <dbReference type="ARBA" id="ARBA00023136"/>
    </source>
</evidence>
<dbReference type="GO" id="GO:0016705">
    <property type="term" value="F:oxidoreductase activity, acting on paired donors, with incorporation or reduction of molecular oxygen"/>
    <property type="evidence" value="ECO:0007669"/>
    <property type="project" value="InterPro"/>
</dbReference>
<evidence type="ECO:0000256" key="6">
    <source>
        <dbReference type="ARBA" id="ARBA00022723"/>
    </source>
</evidence>
<evidence type="ECO:0000256" key="15">
    <source>
        <dbReference type="SAM" id="SignalP"/>
    </source>
</evidence>
<sequence length="508" mass="59294">MVLIFTVLLIILVVIAVLKPLSKVHDILTYWNNKKVPYVPSLTSISVNWKTFLGYITFTDLCEYLYQYCPNAKYVCAMIFNTPTIIIGDHRLIQDVCVKDFEYFEDHSFLVDENIEPVVGKSLFSLRGDRWREMRNTLSPVFTTSKMKFMFELINKCSQNYVNYLVEHPELCQTVQTKEIFQRFSNDVIAITNYGVSVNSMKNPDNELYAKGSKASKLSFGFLASIKFVFLYLCPWLAKLMGVAFFPLTTTNFFKRFVTEIIEERKERNIIRQDLIHSLMQTQEKNDRVHKIGMDDIVSQAFNFFFASIDLTSKLMCFVAHELAVHQDIQDRLREEVQRHFTESDEISYKSLMKMNYMDMVVTEILRKYPPLPFIDRLCIKKYELPPAQPGCENIIVEPGDSIIFPVYSLHHDPKYFAEPEKFDPDRFNEKNKGNILQYTYLPFGVGPRKCIALRFVLMKTKVLIAHLLQRFTLKTVDKTLEPIAFSKKEFILSSANGFWISLEKREA</sequence>
<evidence type="ECO:0000256" key="2">
    <source>
        <dbReference type="ARBA" id="ARBA00004174"/>
    </source>
</evidence>
<dbReference type="InterPro" id="IPR036396">
    <property type="entry name" value="Cyt_P450_sf"/>
</dbReference>
<evidence type="ECO:0000256" key="5">
    <source>
        <dbReference type="ARBA" id="ARBA00022617"/>
    </source>
</evidence>
<evidence type="ECO:0000256" key="4">
    <source>
        <dbReference type="ARBA" id="ARBA00010617"/>
    </source>
</evidence>
<protein>
    <recommendedName>
        <fullName evidence="18">Cytochrome P450</fullName>
    </recommendedName>
</protein>
<dbReference type="InterPro" id="IPR002401">
    <property type="entry name" value="Cyt_P450_E_grp-I"/>
</dbReference>
<keyword evidence="7" id="KW-0256">Endoplasmic reticulum</keyword>
<evidence type="ECO:0008006" key="18">
    <source>
        <dbReference type="Google" id="ProtNLM"/>
    </source>
</evidence>
<keyword evidence="15" id="KW-0732">Signal</keyword>
<evidence type="ECO:0000256" key="14">
    <source>
        <dbReference type="RuleBase" id="RU000461"/>
    </source>
</evidence>
<feature type="signal peptide" evidence="15">
    <location>
        <begin position="1"/>
        <end position="16"/>
    </location>
</feature>
<dbReference type="GO" id="GO:0005789">
    <property type="term" value="C:endoplasmic reticulum membrane"/>
    <property type="evidence" value="ECO:0007669"/>
    <property type="project" value="UniProtKB-SubCell"/>
</dbReference>